<dbReference type="InterPro" id="IPR008040">
    <property type="entry name" value="Hydant_A_N"/>
</dbReference>
<evidence type="ECO:0000259" key="1">
    <source>
        <dbReference type="Pfam" id="PF01968"/>
    </source>
</evidence>
<dbReference type="GO" id="GO:0047423">
    <property type="term" value="F:N-methylhydantoinase (ATP-hydrolyzing) activity"/>
    <property type="evidence" value="ECO:0007669"/>
    <property type="project" value="UniProtKB-EC"/>
</dbReference>
<reference evidence="4 5" key="1">
    <citation type="submission" date="2020-08" db="EMBL/GenBank/DDBJ databases">
        <title>Genomic Encyclopedia of Archaeal and Bacterial Type Strains, Phase II (KMG-II): from individual species to whole genera.</title>
        <authorList>
            <person name="Goeker M."/>
        </authorList>
    </citation>
    <scope>NUCLEOTIDE SEQUENCE [LARGE SCALE GENOMIC DNA]</scope>
    <source>
        <strain evidence="4 5">DSM 23288</strain>
    </source>
</reference>
<dbReference type="PANTHER" id="PTHR11365:SF23">
    <property type="entry name" value="HYPOTHETICAL 5-OXOPROLINASE (EUROFUNG)-RELATED"/>
    <property type="match status" value="1"/>
</dbReference>
<feature type="domain" description="Hydantoinase/oxoprolinase N-terminal" evidence="2">
    <location>
        <begin position="4"/>
        <end position="177"/>
    </location>
</feature>
<organism evidence="4 5">
    <name type="scientific">Conexibacter arvalis</name>
    <dbReference type="NCBI Taxonomy" id="912552"/>
    <lineage>
        <taxon>Bacteria</taxon>
        <taxon>Bacillati</taxon>
        <taxon>Actinomycetota</taxon>
        <taxon>Thermoleophilia</taxon>
        <taxon>Solirubrobacterales</taxon>
        <taxon>Conexibacteraceae</taxon>
        <taxon>Conexibacter</taxon>
    </lineage>
</organism>
<dbReference type="InterPro" id="IPR045079">
    <property type="entry name" value="Oxoprolinase-like"/>
</dbReference>
<dbReference type="Pfam" id="PF01968">
    <property type="entry name" value="Hydantoinase_A"/>
    <property type="match status" value="1"/>
</dbReference>
<proteinExistence type="predicted"/>
<evidence type="ECO:0000313" key="4">
    <source>
        <dbReference type="EMBL" id="MBB4661330.1"/>
    </source>
</evidence>
<dbReference type="RefSeq" id="WP_183339405.1">
    <property type="nucleotide sequence ID" value="NZ_JACHNU010000001.1"/>
</dbReference>
<keyword evidence="4" id="KW-0378">Hydrolase</keyword>
<dbReference type="EMBL" id="JACHNU010000001">
    <property type="protein sequence ID" value="MBB4661330.1"/>
    <property type="molecule type" value="Genomic_DNA"/>
</dbReference>
<dbReference type="GO" id="GO:0017168">
    <property type="term" value="F:5-oxoprolinase (ATP-hydrolyzing) activity"/>
    <property type="evidence" value="ECO:0007669"/>
    <property type="project" value="TreeGrafter"/>
</dbReference>
<dbReference type="PANTHER" id="PTHR11365">
    <property type="entry name" value="5-OXOPROLINASE RELATED"/>
    <property type="match status" value="1"/>
</dbReference>
<name>A0A840IBM1_9ACTN</name>
<dbReference type="InterPro" id="IPR049517">
    <property type="entry name" value="ACX-like_C"/>
</dbReference>
<protein>
    <submittedName>
        <fullName evidence="4">N-methylhydantoinase A</fullName>
        <ecNumber evidence="4">3.5.2.14</ecNumber>
    </submittedName>
</protein>
<gene>
    <name evidence="4" type="ORF">BDZ31_000903</name>
</gene>
<evidence type="ECO:0000313" key="5">
    <source>
        <dbReference type="Proteomes" id="UP000585272"/>
    </source>
</evidence>
<dbReference type="Proteomes" id="UP000585272">
    <property type="component" value="Unassembled WGS sequence"/>
</dbReference>
<dbReference type="Pfam" id="PF19278">
    <property type="entry name" value="Hydant_A_C"/>
    <property type="match status" value="1"/>
</dbReference>
<feature type="domain" description="Acetophenone carboxylase-like C-terminal" evidence="3">
    <location>
        <begin position="495"/>
        <end position="672"/>
    </location>
</feature>
<accession>A0A840IBM1</accession>
<evidence type="ECO:0000259" key="2">
    <source>
        <dbReference type="Pfam" id="PF05378"/>
    </source>
</evidence>
<dbReference type="Pfam" id="PF05378">
    <property type="entry name" value="Hydant_A_N"/>
    <property type="match status" value="1"/>
</dbReference>
<feature type="domain" description="Hydantoinase A/oxoprolinase" evidence="1">
    <location>
        <begin position="198"/>
        <end position="483"/>
    </location>
</feature>
<dbReference type="GO" id="GO:0006749">
    <property type="term" value="P:glutathione metabolic process"/>
    <property type="evidence" value="ECO:0007669"/>
    <property type="project" value="TreeGrafter"/>
</dbReference>
<dbReference type="AlphaFoldDB" id="A0A840IBM1"/>
<evidence type="ECO:0000259" key="3">
    <source>
        <dbReference type="Pfam" id="PF19278"/>
    </source>
</evidence>
<dbReference type="EC" id="3.5.2.14" evidence="4"/>
<comment type="caution">
    <text evidence="4">The sequence shown here is derived from an EMBL/GenBank/DDBJ whole genome shotgun (WGS) entry which is preliminary data.</text>
</comment>
<sequence length="675" mass="70361">MAYRVAIDIGGTFTDLVLEDVSAGRLSTAKVLSTPGHLVDGVVAAVRASEVPAAEIELFVHGTTAGLNALLERRGAKVALVTTRGFRDVYPIGRGNRPQMYDLHYVKPEALVDRAMIFEVDERIAADGRELEPVDLASVDRTAEAIAAGGFDAVAVSLLHGYADGAHEQQVADRLAEKLGLPVVTSHVVAPEWREYERTSTTVMSAYITPIMRRYLDELTRALAAEGLQVPVYITESNGGMMSAAVADDKAILTLFSGPVGGVVGTRAAGAALGLEDLITIDMGGTSFDVSLVRGGEAGVMSEFELQGLPVLAPAVEVHTIGAGGGSLIREVGGALRVGPESAGARPGPASYGNGGAEPTITDANVALGRLPSGQRLAGSMELDRDAAIAALEQVGARFGIGATELAEQALEIAHFAMAEAIRELTIERGLDPRDFVLCAFGGAGGLHATALAEELEIRRVLVPAMPGAFSAWGMLQGDVRHDAVQTFYRSLERAPADLPGAAAELEQRVAGLLAADGVDGRPVRFEVAGDLRYLGQEYTLTLPLAEHEVADLAAHSDALVARFHAAYHERYGHASADQPVEFVAIRIAAIAELERSANGDGGGAAPAAADGSPLGSSTYLQDGAELEAALWPRAAIAGPVQGPAIVLEQTCTTVVGPGWTARPVADGHLLLEKD</sequence>
<dbReference type="InterPro" id="IPR002821">
    <property type="entry name" value="Hydantoinase_A"/>
</dbReference>
<dbReference type="GO" id="GO:0005829">
    <property type="term" value="C:cytosol"/>
    <property type="evidence" value="ECO:0007669"/>
    <property type="project" value="TreeGrafter"/>
</dbReference>
<keyword evidence="5" id="KW-1185">Reference proteome</keyword>